<dbReference type="AlphaFoldDB" id="A0A7S2U4L3"/>
<feature type="signal peptide" evidence="2">
    <location>
        <begin position="1"/>
        <end position="30"/>
    </location>
</feature>
<protein>
    <submittedName>
        <fullName evidence="3">Uncharacterized protein</fullName>
    </submittedName>
</protein>
<reference evidence="3" key="1">
    <citation type="submission" date="2021-01" db="EMBL/GenBank/DDBJ databases">
        <authorList>
            <person name="Corre E."/>
            <person name="Pelletier E."/>
            <person name="Niang G."/>
            <person name="Scheremetjew M."/>
            <person name="Finn R."/>
            <person name="Kale V."/>
            <person name="Holt S."/>
            <person name="Cochrane G."/>
            <person name="Meng A."/>
            <person name="Brown T."/>
            <person name="Cohen L."/>
        </authorList>
    </citation>
    <scope>NUCLEOTIDE SEQUENCE</scope>
    <source>
        <strain evidence="3">CCMP622</strain>
    </source>
</reference>
<keyword evidence="2" id="KW-0732">Signal</keyword>
<feature type="region of interest" description="Disordered" evidence="1">
    <location>
        <begin position="155"/>
        <end position="213"/>
    </location>
</feature>
<dbReference type="EMBL" id="HBHP01035320">
    <property type="protein sequence ID" value="CAD9777722.1"/>
    <property type="molecule type" value="Transcribed_RNA"/>
</dbReference>
<name>A0A7S2U4L3_9EUKA</name>
<feature type="chain" id="PRO_5030708964" evidence="2">
    <location>
        <begin position="31"/>
        <end position="213"/>
    </location>
</feature>
<gene>
    <name evidence="3" type="ORF">LSP00402_LOCUS21738</name>
</gene>
<accession>A0A7S2U4L3</accession>
<proteinExistence type="predicted"/>
<evidence type="ECO:0000256" key="1">
    <source>
        <dbReference type="SAM" id="MobiDB-lite"/>
    </source>
</evidence>
<organism evidence="3">
    <name type="scientific">Lotharella oceanica</name>
    <dbReference type="NCBI Taxonomy" id="641309"/>
    <lineage>
        <taxon>Eukaryota</taxon>
        <taxon>Sar</taxon>
        <taxon>Rhizaria</taxon>
        <taxon>Cercozoa</taxon>
        <taxon>Chlorarachniophyceae</taxon>
        <taxon>Lotharella</taxon>
    </lineage>
</organism>
<evidence type="ECO:0000256" key="2">
    <source>
        <dbReference type="SAM" id="SignalP"/>
    </source>
</evidence>
<evidence type="ECO:0000313" key="3">
    <source>
        <dbReference type="EMBL" id="CAD9777722.1"/>
    </source>
</evidence>
<sequence length="213" mass="23111">MVRLGALAFSCVVNVALIVTLTFQLSQSNGLQYAMTVSRPTSPMMSTRAPMTRCFAKKGAAPAEGMVPDKNTRPDVDIVPRDGSILDYVFNEWITKKSPTRSLILDRQRQMNEERASKGGFTLPGLPSINLDGLSAGEINLDGLQDLSLDPTLKKTTRSAPAAKKTVASRFGGKKAAPVEEEKKGGFNLPNFLKPYDGNKLSYSEMLNKKGGK</sequence>